<evidence type="ECO:0000313" key="2">
    <source>
        <dbReference type="Proteomes" id="UP000191988"/>
    </source>
</evidence>
<organism evidence="1 2">
    <name type="scientific">Agrobacterium tomkonis CFBP 6623</name>
    <dbReference type="NCBI Taxonomy" id="1183432"/>
    <lineage>
        <taxon>Bacteria</taxon>
        <taxon>Pseudomonadati</taxon>
        <taxon>Pseudomonadota</taxon>
        <taxon>Alphaproteobacteria</taxon>
        <taxon>Hyphomicrobiales</taxon>
        <taxon>Rhizobiaceae</taxon>
        <taxon>Rhizobium/Agrobacterium group</taxon>
        <taxon>Agrobacterium</taxon>
        <taxon>Agrobacterium tumefaciens complex</taxon>
    </lineage>
</organism>
<evidence type="ECO:0000313" key="1">
    <source>
        <dbReference type="EMBL" id="CUX17744.1"/>
    </source>
</evidence>
<keyword evidence="2" id="KW-1185">Reference proteome</keyword>
<proteinExistence type="predicted"/>
<sequence>MVASALRHPGLDPGSSAIKSLIAKDSFFTAQTRRGWMPDLVRHDGGRFLRFAGNLARGHSRFINFSGVACGCRSERK</sequence>
<gene>
    <name evidence="1" type="ORF">AGR3A_Cc200041</name>
</gene>
<dbReference type="EMBL" id="FBWK01000013">
    <property type="protein sequence ID" value="CUX17744.1"/>
    <property type="molecule type" value="Genomic_DNA"/>
</dbReference>
<reference evidence="2" key="1">
    <citation type="submission" date="2016-01" db="EMBL/GenBank/DDBJ databases">
        <authorList>
            <person name="Regsiter A."/>
            <person name="william w."/>
        </authorList>
    </citation>
    <scope>NUCLEOTIDE SEQUENCE [LARGE SCALE GENOMIC DNA]</scope>
    <source>
        <strain evidence="2">CFBP 6623</strain>
    </source>
</reference>
<dbReference type="STRING" id="1183432.AGR3A_Cc200041"/>
<dbReference type="Proteomes" id="UP000191988">
    <property type="component" value="Unassembled WGS sequence"/>
</dbReference>
<protein>
    <submittedName>
        <fullName evidence="1">Uncharacterized protein</fullName>
    </submittedName>
</protein>
<accession>A0A1S7P8P7</accession>
<dbReference type="AlphaFoldDB" id="A0A1S7P8P7"/>
<name>A0A1S7P8P7_9HYPH</name>